<dbReference type="Gene3D" id="1.25.40.320">
    <property type="entry name" value="Peptidase M1, leukotriene A4 hydrolase/aminopeptidase C-terminal domain"/>
    <property type="match status" value="1"/>
</dbReference>
<dbReference type="InterPro" id="IPR016024">
    <property type="entry name" value="ARM-type_fold"/>
</dbReference>
<dbReference type="PANTHER" id="PTHR45726">
    <property type="entry name" value="LEUKOTRIENE A-4 HYDROLASE"/>
    <property type="match status" value="1"/>
</dbReference>
<dbReference type="Proteomes" id="UP000310200">
    <property type="component" value="Unassembled WGS sequence"/>
</dbReference>
<dbReference type="GO" id="GO:0004301">
    <property type="term" value="F:epoxide hydrolase activity"/>
    <property type="evidence" value="ECO:0007669"/>
    <property type="project" value="TreeGrafter"/>
</dbReference>
<evidence type="ECO:0000256" key="8">
    <source>
        <dbReference type="ARBA" id="ARBA00022723"/>
    </source>
</evidence>
<organism evidence="14 15">
    <name type="scientific">Temnothorax longispinosus</name>
    <dbReference type="NCBI Taxonomy" id="300112"/>
    <lineage>
        <taxon>Eukaryota</taxon>
        <taxon>Metazoa</taxon>
        <taxon>Ecdysozoa</taxon>
        <taxon>Arthropoda</taxon>
        <taxon>Hexapoda</taxon>
        <taxon>Insecta</taxon>
        <taxon>Pterygota</taxon>
        <taxon>Neoptera</taxon>
        <taxon>Endopterygota</taxon>
        <taxon>Hymenoptera</taxon>
        <taxon>Apocrita</taxon>
        <taxon>Aculeata</taxon>
        <taxon>Formicoidea</taxon>
        <taxon>Formicidae</taxon>
        <taxon>Myrmicinae</taxon>
        <taxon>Temnothorax</taxon>
    </lineage>
</organism>
<dbReference type="Gene3D" id="1.10.390.10">
    <property type="entry name" value="Neutral Protease Domain 2"/>
    <property type="match status" value="1"/>
</dbReference>
<evidence type="ECO:0000256" key="11">
    <source>
        <dbReference type="ARBA" id="ARBA00023049"/>
    </source>
</evidence>
<dbReference type="PRINTS" id="PR00756">
    <property type="entry name" value="ALADIPTASE"/>
</dbReference>
<dbReference type="GO" id="GO:0008270">
    <property type="term" value="F:zinc ion binding"/>
    <property type="evidence" value="ECO:0007669"/>
    <property type="project" value="InterPro"/>
</dbReference>
<keyword evidence="15" id="KW-1185">Reference proteome</keyword>
<dbReference type="PANTHER" id="PTHR45726:SF3">
    <property type="entry name" value="LEUKOTRIENE A-4 HYDROLASE"/>
    <property type="match status" value="1"/>
</dbReference>
<keyword evidence="6" id="KW-0325">Glycoprotein</keyword>
<dbReference type="GO" id="GO:0004177">
    <property type="term" value="F:aminopeptidase activity"/>
    <property type="evidence" value="ECO:0007669"/>
    <property type="project" value="TreeGrafter"/>
</dbReference>
<sequence length="583" mass="67456">MDLLKIHTLLRNQILDNLGLVISSVTDMSNGTHLNYYNKINYAFGSSLCVQLPYTADATLCRIQIEYETTPYSPALCWLTPAQTADGLYPFLLSNNKLIHARAWFPCQDTPSVKFTYSATISVPKNFKVVTSAHLESICEGPEIAVYTFLQSRPVPSYAVIIAVGSLEKRRLNNRTDVFAENKFIDTCMNTFHFAMIETMLEIAERLCGPYMWGRFDICVLPPNVAHFEIECPCVIFISPTLLGGDRSSIRKLARNVSQSWAGNLVTCSNYEHLWLNKSFSIFISRKIESKIWFCEDIKFYLEREGLTNLNAIIQNLSNIGLLRCLLPNLTGWSPHRAIKYVPYEVGYVLLDHLENMLGGPSVFEPFLKYYFCKLAFKSINTTDWINYLNAYFFDKKMTLDCVEWNSWFYNISSASILPGVTVRETKCFDLAREWVKWDNNTHSIPSMTYGDLDDAEKIIFLNYLLFYFHTDLCTEKLESISHCYSLDSRNGEIRTDSLQLLNVNRTFVWLLLCIKIRWAEKVESALKFATEYCSPNYACPIFQHLYEWTKMRKIVIETYKTNKEKMLHKTQEELDTILHLNL</sequence>
<evidence type="ECO:0000256" key="6">
    <source>
        <dbReference type="ARBA" id="ARBA00022622"/>
    </source>
</evidence>
<dbReference type="GO" id="GO:0098552">
    <property type="term" value="C:side of membrane"/>
    <property type="evidence" value="ECO:0007669"/>
    <property type="project" value="UniProtKB-KW"/>
</dbReference>
<evidence type="ECO:0000259" key="13">
    <source>
        <dbReference type="SMART" id="SM01263"/>
    </source>
</evidence>
<dbReference type="GO" id="GO:0005886">
    <property type="term" value="C:plasma membrane"/>
    <property type="evidence" value="ECO:0007669"/>
    <property type="project" value="UniProtKB-SubCell"/>
</dbReference>
<reference evidence="14 15" key="1">
    <citation type="journal article" date="2019" name="Philos. Trans. R. Soc. Lond., B, Biol. Sci.">
        <title>Ant behaviour and brain gene expression of defending hosts depend on the ecological success of the intruding social parasite.</title>
        <authorList>
            <person name="Kaur R."/>
            <person name="Stoldt M."/>
            <person name="Jongepier E."/>
            <person name="Feldmeyer B."/>
            <person name="Menzel F."/>
            <person name="Bornberg-Bauer E."/>
            <person name="Foitzik S."/>
        </authorList>
    </citation>
    <scope>NUCLEOTIDE SEQUENCE [LARGE SCALE GENOMIC DNA]</scope>
    <source>
        <tissue evidence="14">Whole body</tissue>
    </source>
</reference>
<evidence type="ECO:0000256" key="4">
    <source>
        <dbReference type="ARBA" id="ARBA00010136"/>
    </source>
</evidence>
<feature type="domain" description="Peptidase M1 leukotriene A4 hydrolase/aminopeptidase C-terminal" evidence="13">
    <location>
        <begin position="423"/>
        <end position="579"/>
    </location>
</feature>
<keyword evidence="6" id="KW-0336">GPI-anchor</keyword>
<keyword evidence="9 14" id="KW-0378">Hydrolase</keyword>
<accession>A0A4S2KWE7</accession>
<protein>
    <submittedName>
        <fullName evidence="14">Leukotriene A-4 hydrolase</fullName>
    </submittedName>
</protein>
<dbReference type="Pfam" id="PF09127">
    <property type="entry name" value="Leuk-A4-hydro_C"/>
    <property type="match status" value="1"/>
</dbReference>
<keyword evidence="12" id="KW-0449">Lipoprotein</keyword>
<evidence type="ECO:0000256" key="12">
    <source>
        <dbReference type="ARBA" id="ARBA00023288"/>
    </source>
</evidence>
<dbReference type="STRING" id="300112.A0A4S2KWE7"/>
<evidence type="ECO:0000256" key="3">
    <source>
        <dbReference type="ARBA" id="ARBA00004609"/>
    </source>
</evidence>
<comment type="caution">
    <text evidence="14">The sequence shown here is derived from an EMBL/GenBank/DDBJ whole genome shotgun (WGS) entry which is preliminary data.</text>
</comment>
<dbReference type="InterPro" id="IPR001930">
    <property type="entry name" value="Peptidase_M1"/>
</dbReference>
<evidence type="ECO:0000313" key="14">
    <source>
        <dbReference type="EMBL" id="TGZ54433.1"/>
    </source>
</evidence>
<evidence type="ECO:0000256" key="2">
    <source>
        <dbReference type="ARBA" id="ARBA00004496"/>
    </source>
</evidence>
<dbReference type="SUPFAM" id="SSF63737">
    <property type="entry name" value="Leukotriene A4 hydrolase N-terminal domain"/>
    <property type="match status" value="1"/>
</dbReference>
<dbReference type="AlphaFoldDB" id="A0A4S2KWE7"/>
<proteinExistence type="inferred from homology"/>
<keyword evidence="11" id="KW-0482">Metalloprotease</keyword>
<dbReference type="InterPro" id="IPR042097">
    <property type="entry name" value="Aminopeptidase_N-like_N_sf"/>
</dbReference>
<dbReference type="GO" id="GO:0005829">
    <property type="term" value="C:cytosol"/>
    <property type="evidence" value="ECO:0007669"/>
    <property type="project" value="TreeGrafter"/>
</dbReference>
<dbReference type="InterPro" id="IPR034015">
    <property type="entry name" value="M1_LTA4H"/>
</dbReference>
<keyword evidence="8" id="KW-0479">Metal-binding</keyword>
<keyword evidence="5" id="KW-0963">Cytoplasm</keyword>
<dbReference type="GO" id="GO:0043171">
    <property type="term" value="P:peptide catabolic process"/>
    <property type="evidence" value="ECO:0007669"/>
    <property type="project" value="TreeGrafter"/>
</dbReference>
<dbReference type="SUPFAM" id="SSF55486">
    <property type="entry name" value="Metalloproteases ('zincins'), catalytic domain"/>
    <property type="match status" value="1"/>
</dbReference>
<dbReference type="InterPro" id="IPR038502">
    <property type="entry name" value="M1_LTA-4_hydro/amino_C_sf"/>
</dbReference>
<keyword evidence="6" id="KW-0472">Membrane</keyword>
<dbReference type="InterPro" id="IPR045357">
    <property type="entry name" value="Aminopeptidase_N-like_N"/>
</dbReference>
<comment type="similarity">
    <text evidence="4">Belongs to the peptidase M1 family.</text>
</comment>
<dbReference type="GO" id="GO:0008237">
    <property type="term" value="F:metallopeptidase activity"/>
    <property type="evidence" value="ECO:0007669"/>
    <property type="project" value="UniProtKB-KW"/>
</dbReference>
<evidence type="ECO:0000256" key="5">
    <source>
        <dbReference type="ARBA" id="ARBA00022490"/>
    </source>
</evidence>
<dbReference type="SUPFAM" id="SSF48371">
    <property type="entry name" value="ARM repeat"/>
    <property type="match status" value="1"/>
</dbReference>
<dbReference type="InterPro" id="IPR027268">
    <property type="entry name" value="Peptidase_M4/M1_CTD_sf"/>
</dbReference>
<gene>
    <name evidence="14" type="ORF">DBV15_11079</name>
</gene>
<comment type="subcellular location">
    <subcellularLocation>
        <location evidence="3">Cell membrane</location>
        <topology evidence="3">Lipid-anchor</topology>
        <topology evidence="3">GPI-anchor</topology>
    </subcellularLocation>
    <subcellularLocation>
        <location evidence="2">Cytoplasm</location>
    </subcellularLocation>
</comment>
<evidence type="ECO:0000313" key="15">
    <source>
        <dbReference type="Proteomes" id="UP000310200"/>
    </source>
</evidence>
<dbReference type="Gene3D" id="2.60.40.1730">
    <property type="entry name" value="tricorn interacting facor f3 domain"/>
    <property type="match status" value="1"/>
</dbReference>
<dbReference type="Pfam" id="PF17900">
    <property type="entry name" value="Peptidase_M1_N"/>
    <property type="match status" value="1"/>
</dbReference>
<comment type="cofactor">
    <cofactor evidence="1">
        <name>Zn(2+)</name>
        <dbReference type="ChEBI" id="CHEBI:29105"/>
    </cofactor>
</comment>
<name>A0A4S2KWE7_9HYME</name>
<dbReference type="Pfam" id="PF01433">
    <property type="entry name" value="Peptidase_M1"/>
    <property type="match status" value="1"/>
</dbReference>
<evidence type="ECO:0000256" key="10">
    <source>
        <dbReference type="ARBA" id="ARBA00022833"/>
    </source>
</evidence>
<keyword evidence="10" id="KW-0862">Zinc</keyword>
<evidence type="ECO:0000256" key="1">
    <source>
        <dbReference type="ARBA" id="ARBA00001947"/>
    </source>
</evidence>
<keyword evidence="7" id="KW-0645">Protease</keyword>
<dbReference type="Gene3D" id="3.30.2010.30">
    <property type="match status" value="1"/>
</dbReference>
<dbReference type="InterPro" id="IPR015211">
    <property type="entry name" value="Peptidase_M1_C"/>
</dbReference>
<dbReference type="InterPro" id="IPR014782">
    <property type="entry name" value="Peptidase_M1_dom"/>
</dbReference>
<dbReference type="SMART" id="SM01263">
    <property type="entry name" value="Leuk-A4-hydro_C"/>
    <property type="match status" value="1"/>
</dbReference>
<evidence type="ECO:0000256" key="7">
    <source>
        <dbReference type="ARBA" id="ARBA00022670"/>
    </source>
</evidence>
<dbReference type="EMBL" id="QBLH01000676">
    <property type="protein sequence ID" value="TGZ54433.1"/>
    <property type="molecule type" value="Genomic_DNA"/>
</dbReference>
<dbReference type="GO" id="GO:0006508">
    <property type="term" value="P:proteolysis"/>
    <property type="evidence" value="ECO:0007669"/>
    <property type="project" value="UniProtKB-KW"/>
</dbReference>
<evidence type="ECO:0000256" key="9">
    <source>
        <dbReference type="ARBA" id="ARBA00022801"/>
    </source>
</evidence>